<dbReference type="InParanoid" id="U4PBL5"/>
<dbReference type="HOGENOM" id="CLU_3406708_0_0_1"/>
<organism evidence="1 2">
    <name type="scientific">Caenorhabditis elegans</name>
    <dbReference type="NCBI Taxonomy" id="6239"/>
    <lineage>
        <taxon>Eukaryota</taxon>
        <taxon>Metazoa</taxon>
        <taxon>Ecdysozoa</taxon>
        <taxon>Nematoda</taxon>
        <taxon>Chromadorea</taxon>
        <taxon>Rhabditida</taxon>
        <taxon>Rhabditina</taxon>
        <taxon>Rhabditomorpha</taxon>
        <taxon>Rhabditoidea</taxon>
        <taxon>Rhabditidae</taxon>
        <taxon>Peloderinae</taxon>
        <taxon>Caenorhabditis</taxon>
    </lineage>
</organism>
<protein>
    <submittedName>
        <fullName evidence="1">Transposase</fullName>
    </submittedName>
</protein>
<dbReference type="RefSeq" id="NP_001293576.1">
    <property type="nucleotide sequence ID" value="NM_001306647.3"/>
</dbReference>
<keyword evidence="2" id="KW-1185">Reference proteome</keyword>
<dbReference type="Proteomes" id="UP000001940">
    <property type="component" value="Chromosome II"/>
</dbReference>
<dbReference type="AlphaFoldDB" id="U4PBL5"/>
<dbReference type="Bgee" id="WBGene00235351">
    <property type="expression patterns" value="Expressed in pharyngeal muscle cell (C elegans) and 3 other cell types or tissues"/>
</dbReference>
<dbReference type="CTD" id="24104270"/>
<gene>
    <name evidence="1 3" type="ORF">C32B5.18</name>
    <name evidence="1" type="ORF">CELE_C32B5.18</name>
</gene>
<dbReference type="KEGG" id="cel:CELE_C32B5.18"/>
<name>U4PBL5_CAEEL</name>
<reference evidence="1 2" key="1">
    <citation type="journal article" date="1998" name="Science">
        <title>Genome sequence of the nematode C. elegans: a platform for investigating biology.</title>
        <authorList>
            <consortium name="The C. elegans sequencing consortium"/>
            <person name="Sulson J.E."/>
            <person name="Waterston R."/>
        </authorList>
    </citation>
    <scope>NUCLEOTIDE SEQUENCE [LARGE SCALE GENOMIC DNA]</scope>
    <source>
        <strain evidence="1 2">Bristol N2</strain>
    </source>
</reference>
<evidence type="ECO:0000313" key="3">
    <source>
        <dbReference type="WormBase" id="C32B5.18"/>
    </source>
</evidence>
<dbReference type="PaxDb" id="6239-C32B5.18"/>
<evidence type="ECO:0000313" key="1">
    <source>
        <dbReference type="EMBL" id="CDH93259.1"/>
    </source>
</evidence>
<dbReference type="WormBase" id="C32B5.18">
    <property type="protein sequence ID" value="CE48709"/>
    <property type="gene ID" value="WBGene00235351"/>
</dbReference>
<dbReference type="GeneID" id="24104270"/>
<dbReference type="AGR" id="WB:WBGene00235351"/>
<evidence type="ECO:0000313" key="2">
    <source>
        <dbReference type="Proteomes" id="UP000001940"/>
    </source>
</evidence>
<sequence length="30" mass="3474">MADSKRLSYPALTCLLKHLEPNLRFQIAIM</sequence>
<dbReference type="EMBL" id="BX284602">
    <property type="protein sequence ID" value="CDH93259.1"/>
    <property type="molecule type" value="Genomic_DNA"/>
</dbReference>
<proteinExistence type="predicted"/>
<accession>U4PBL5</accession>